<name>A0ABV9AWH0_9ACTN</name>
<sequence>MNHVLCGLASNAALSSDLVNRLIAVADAAVAVNLAGRADLSHAQAVALASRVEESGEQLAHEGLLTAADVDPAAQPHAALALLHERAGSPEWARMFAADPVLERRETLAACPGLPADVVEALAADPDVRVVTELALWTTPEMAARLAGHPHAEVRRAVAANEAAPPDVLAALITGEGLPPAQRCLVCDQEATPFVHEPQCPRTDCELLPGASCDGSHESTVLDIQEAALRNAATPAEAVVGFADHPSMLLRWVLAARPDLPPAVYRRLAADETPGVRADLAENPAIDDALIRTLAGDRGHDVQRRLAHNPHVPLDVLTHLAGVTKIGAPLLPRIAAASPAEVELLAQSPNPAVRMLLARRRDLPPEIRDALAADPDAKVAKSIAAHPGLTEAQLRAMVDLHGVRVLAKVATNPDASPALLEDLTRQKPPAQKAFREIARHQNATAQALLACLADKQARPIAAGHPALPPPIIVGLLTDADWQVVEAAAANPSLPLAVISDLVPKL</sequence>
<evidence type="ECO:0000313" key="1">
    <source>
        <dbReference type="EMBL" id="MFC4503649.1"/>
    </source>
</evidence>
<dbReference type="InterPro" id="IPR016024">
    <property type="entry name" value="ARM-type_fold"/>
</dbReference>
<evidence type="ECO:0008006" key="3">
    <source>
        <dbReference type="Google" id="ProtNLM"/>
    </source>
</evidence>
<dbReference type="InterPro" id="IPR011989">
    <property type="entry name" value="ARM-like"/>
</dbReference>
<reference evidence="2" key="1">
    <citation type="journal article" date="2019" name="Int. J. Syst. Evol. Microbiol.">
        <title>The Global Catalogue of Microorganisms (GCM) 10K type strain sequencing project: providing services to taxonomists for standard genome sequencing and annotation.</title>
        <authorList>
            <consortium name="The Broad Institute Genomics Platform"/>
            <consortium name="The Broad Institute Genome Sequencing Center for Infectious Disease"/>
            <person name="Wu L."/>
            <person name="Ma J."/>
        </authorList>
    </citation>
    <scope>NUCLEOTIDE SEQUENCE [LARGE SCALE GENOMIC DNA]</scope>
    <source>
        <strain evidence="2">CGMCC 4.7177</strain>
    </source>
</reference>
<keyword evidence="2" id="KW-1185">Reference proteome</keyword>
<gene>
    <name evidence="1" type="ORF">ACFPIH_29760</name>
</gene>
<comment type="caution">
    <text evidence="1">The sequence shown here is derived from an EMBL/GenBank/DDBJ whole genome shotgun (WGS) entry which is preliminary data.</text>
</comment>
<proteinExistence type="predicted"/>
<dbReference type="Proteomes" id="UP001595839">
    <property type="component" value="Unassembled WGS sequence"/>
</dbReference>
<dbReference type="RefSeq" id="WP_381178604.1">
    <property type="nucleotide sequence ID" value="NZ_JBHSFK010000021.1"/>
</dbReference>
<accession>A0ABV9AWH0</accession>
<dbReference type="EMBL" id="JBHSFK010000021">
    <property type="protein sequence ID" value="MFC4503649.1"/>
    <property type="molecule type" value="Genomic_DNA"/>
</dbReference>
<organism evidence="1 2">
    <name type="scientific">Streptomyces vulcanius</name>
    <dbReference type="NCBI Taxonomy" id="1441876"/>
    <lineage>
        <taxon>Bacteria</taxon>
        <taxon>Bacillati</taxon>
        <taxon>Actinomycetota</taxon>
        <taxon>Actinomycetes</taxon>
        <taxon>Kitasatosporales</taxon>
        <taxon>Streptomycetaceae</taxon>
        <taxon>Streptomyces</taxon>
    </lineage>
</organism>
<dbReference type="Gene3D" id="1.25.10.10">
    <property type="entry name" value="Leucine-rich Repeat Variant"/>
    <property type="match status" value="3"/>
</dbReference>
<evidence type="ECO:0000313" key="2">
    <source>
        <dbReference type="Proteomes" id="UP001595839"/>
    </source>
</evidence>
<dbReference type="SUPFAM" id="SSF48371">
    <property type="entry name" value="ARM repeat"/>
    <property type="match status" value="1"/>
</dbReference>
<protein>
    <recommendedName>
        <fullName evidence="3">Leucine rich repeat variant</fullName>
    </recommendedName>
</protein>